<dbReference type="InterPro" id="IPR027417">
    <property type="entry name" value="P-loop_NTPase"/>
</dbReference>
<reference evidence="1" key="1">
    <citation type="submission" date="2020-01" db="EMBL/GenBank/DDBJ databases">
        <authorList>
            <person name="Meier V. D."/>
            <person name="Meier V D."/>
        </authorList>
    </citation>
    <scope>NUCLEOTIDE SEQUENCE</scope>
    <source>
        <strain evidence="1">HLG_WM_MAG_02</strain>
    </source>
</reference>
<dbReference type="SUPFAM" id="SSF52540">
    <property type="entry name" value="P-loop containing nucleoside triphosphate hydrolases"/>
    <property type="match status" value="1"/>
</dbReference>
<dbReference type="Gene3D" id="3.40.50.300">
    <property type="entry name" value="P-loop containing nucleotide triphosphate hydrolases"/>
    <property type="match status" value="1"/>
</dbReference>
<dbReference type="AlphaFoldDB" id="A0A6S6TL99"/>
<accession>A0A6S6TL99</accession>
<protein>
    <submittedName>
        <fullName evidence="1">Uncharacterized protein</fullName>
    </submittedName>
</protein>
<sequence>MKVFSYKNELTLKNRFNKSTNIVHDKEDCKDYIITQSTKDTLRTFFKIDYHNSIALIGPFGCGKSSLLLYINTLLAQSKNSQNCLNELKKNDNELFGMYETFIENREFLRIKIVGEHVSFKSQFRNSIFEQSILKLSQKYLKENELFQMSKALEFLDRDLKKSKYSDVLFSIDEFGKFIEYGLEDSNANDIFDLQTLAEYFNKKNNYKLIISLHKAFSEYTNGLVSITYTDWDKIQGRFENIVFKDDYYEMLNIFKETISLKNSEPIHNTQVLISKVCKEATLKENSNIELFEKIVPIHPFSAIAISEIFTRYFQNQRSIFSFLFSTEPHAFQEFISQEQDQVRLYALADLYEYVSYLLKVYNILLPDREIWYKAEHRLQDIRTKVDVKQDIIKTIALIHSFKLANAISTDEKHLILALSDRYSNKEIIVTISELVDENILVYQEQTKSFSLLEDSNININKELKKRLLENKNIDFEKRLNAFIIDKFLVA</sequence>
<gene>
    <name evidence="1" type="ORF">HELGO_WM49370</name>
</gene>
<organism evidence="1">
    <name type="scientific">uncultured Sulfurovum sp</name>
    <dbReference type="NCBI Taxonomy" id="269237"/>
    <lineage>
        <taxon>Bacteria</taxon>
        <taxon>Pseudomonadati</taxon>
        <taxon>Campylobacterota</taxon>
        <taxon>Epsilonproteobacteria</taxon>
        <taxon>Campylobacterales</taxon>
        <taxon>Sulfurovaceae</taxon>
        <taxon>Sulfurovum</taxon>
        <taxon>environmental samples</taxon>
    </lineage>
</organism>
<dbReference type="EMBL" id="CACVAZ010000143">
    <property type="protein sequence ID" value="CAA6821622.1"/>
    <property type="molecule type" value="Genomic_DNA"/>
</dbReference>
<evidence type="ECO:0000313" key="1">
    <source>
        <dbReference type="EMBL" id="CAA6821622.1"/>
    </source>
</evidence>
<proteinExistence type="predicted"/>
<name>A0A6S6TL99_9BACT</name>
<feature type="non-terminal residue" evidence="1">
    <location>
        <position position="491"/>
    </location>
</feature>